<evidence type="ECO:0000313" key="6">
    <source>
        <dbReference type="Proteomes" id="UP001238540"/>
    </source>
</evidence>
<dbReference type="InterPro" id="IPR057162">
    <property type="entry name" value="DUF7840"/>
</dbReference>
<proteinExistence type="predicted"/>
<dbReference type="Pfam" id="PF25225">
    <property type="entry name" value="DUF7843"/>
    <property type="match status" value="1"/>
</dbReference>
<dbReference type="Proteomes" id="UP001238540">
    <property type="component" value="Unassembled WGS sequence"/>
</dbReference>
<dbReference type="Pfam" id="PF13387">
    <property type="entry name" value="Lnb_N"/>
    <property type="match status" value="1"/>
</dbReference>
<dbReference type="EMBL" id="JAUFQC010000001">
    <property type="protein sequence ID" value="MDN3610237.1"/>
    <property type="molecule type" value="Genomic_DNA"/>
</dbReference>
<evidence type="ECO:0000259" key="2">
    <source>
        <dbReference type="Pfam" id="PF13387"/>
    </source>
</evidence>
<feature type="chain" id="PRO_5046430844" evidence="1">
    <location>
        <begin position="25"/>
        <end position="619"/>
    </location>
</feature>
<gene>
    <name evidence="5" type="ORF">QWZ16_11040</name>
</gene>
<comment type="caution">
    <text evidence="5">The sequence shown here is derived from an EMBL/GenBank/DDBJ whole genome shotgun (WGS) entry which is preliminary data.</text>
</comment>
<sequence>MLIKSLLVCLSLLLGSLFSAHSQANVPTTLMTNADALTLSNDKIWLTLLHYQSGLFGKKSAINSEHFFIAENGHQDAHQELLATLSLFYTQPESQCRFPARRIWLLTRLDDLELPQVECTDYQQFKQAFAADSVSLVYASGYLGNPASMYGHVLLKFNRHNNHELLDNTFSYGARVPDDDNKLTYIYKGIAGGYQGYFTNQKYHHQSLTYNESELRDLWEYRLKLSQQDIDFLLAHLLELENASMTYYFFTENCAYQLARLLELTLDRPLIVNNKLWMMPYDVIMMLNQPDTTHYVEDVIYHASRQEQLYNRFSQLSALEQDTVFNIASAAHQETLALLNSHDDQSKKRIIDTLYDYYAFVEQKNDGLSADQNQIRKLLLSERFGLPSGAVSWKTPSNPPPHQAQDTALVQVSPLYNEALGSGITLRFRANYYDLLNLNAARVPHSALNTLDLKLVRFNQTDRWHLRELTLFEIVNLNYSQTGLPEDQRYAWGLSAGYKPTSLSCNDCSDTYISGFVGQSLGMSEALIGYLAVTGELQINTFHEARALSGAEIGGVWTVSPNWVTSIKLGSQYYINDIAQYKNYLKWEQRFFANRSFDVRTSVNYDDAFEYSAHFSLYW</sequence>
<keyword evidence="1" id="KW-0732">Signal</keyword>
<feature type="domain" description="DUF7843" evidence="4">
    <location>
        <begin position="38"/>
        <end position="105"/>
    </location>
</feature>
<dbReference type="InterPro" id="IPR025178">
    <property type="entry name" value="Lnb_N"/>
</dbReference>
<feature type="domain" description="Lnb N-terminal periplasmic" evidence="2">
    <location>
        <begin position="122"/>
        <end position="284"/>
    </location>
</feature>
<dbReference type="RefSeq" id="WP_290311896.1">
    <property type="nucleotide sequence ID" value="NZ_JABEYA020000001.1"/>
</dbReference>
<dbReference type="Pfam" id="PF25222">
    <property type="entry name" value="DUF7840"/>
    <property type="match status" value="1"/>
</dbReference>
<feature type="domain" description="DUF7840" evidence="3">
    <location>
        <begin position="400"/>
        <end position="619"/>
    </location>
</feature>
<evidence type="ECO:0000313" key="5">
    <source>
        <dbReference type="EMBL" id="MDN3610237.1"/>
    </source>
</evidence>
<dbReference type="InterPro" id="IPR057165">
    <property type="entry name" value="DUF7843"/>
</dbReference>
<feature type="signal peptide" evidence="1">
    <location>
        <begin position="1"/>
        <end position="24"/>
    </location>
</feature>
<reference evidence="6" key="1">
    <citation type="journal article" date="2019" name="Int. J. Syst. Evol. Microbiol.">
        <title>The Global Catalogue of Microorganisms (GCM) 10K type strain sequencing project: providing services to taxonomists for standard genome sequencing and annotation.</title>
        <authorList>
            <consortium name="The Broad Institute Genomics Platform"/>
            <consortium name="The Broad Institute Genome Sequencing Center for Infectious Disease"/>
            <person name="Wu L."/>
            <person name="Ma J."/>
        </authorList>
    </citation>
    <scope>NUCLEOTIDE SEQUENCE [LARGE SCALE GENOMIC DNA]</scope>
    <source>
        <strain evidence="6">CECT 7398</strain>
    </source>
</reference>
<evidence type="ECO:0000256" key="1">
    <source>
        <dbReference type="SAM" id="SignalP"/>
    </source>
</evidence>
<evidence type="ECO:0000259" key="4">
    <source>
        <dbReference type="Pfam" id="PF25225"/>
    </source>
</evidence>
<keyword evidence="6" id="KW-1185">Reference proteome</keyword>
<protein>
    <submittedName>
        <fullName evidence="5">DUF4105 domain-containing protein</fullName>
    </submittedName>
</protein>
<name>A0ABT8BVW1_9VIBR</name>
<organism evidence="5 6">
    <name type="scientific">Vibrio ostreicida</name>
    <dbReference type="NCBI Taxonomy" id="526588"/>
    <lineage>
        <taxon>Bacteria</taxon>
        <taxon>Pseudomonadati</taxon>
        <taxon>Pseudomonadota</taxon>
        <taxon>Gammaproteobacteria</taxon>
        <taxon>Vibrionales</taxon>
        <taxon>Vibrionaceae</taxon>
        <taxon>Vibrio</taxon>
    </lineage>
</organism>
<evidence type="ECO:0000259" key="3">
    <source>
        <dbReference type="Pfam" id="PF25222"/>
    </source>
</evidence>
<accession>A0ABT8BVW1</accession>